<organism evidence="3 4">
    <name type="scientific">Enhygromyxa salina</name>
    <dbReference type="NCBI Taxonomy" id="215803"/>
    <lineage>
        <taxon>Bacteria</taxon>
        <taxon>Pseudomonadati</taxon>
        <taxon>Myxococcota</taxon>
        <taxon>Polyangia</taxon>
        <taxon>Nannocystales</taxon>
        <taxon>Nannocystaceae</taxon>
        <taxon>Enhygromyxa</taxon>
    </lineage>
</organism>
<proteinExistence type="predicted"/>
<feature type="signal peptide" evidence="2">
    <location>
        <begin position="1"/>
        <end position="26"/>
    </location>
</feature>
<feature type="region of interest" description="Disordered" evidence="1">
    <location>
        <begin position="35"/>
        <end position="80"/>
    </location>
</feature>
<comment type="caution">
    <text evidence="3">The sequence shown here is derived from an EMBL/GenBank/DDBJ whole genome shotgun (WGS) entry which is preliminary data.</text>
</comment>
<accession>A0A0C2D0R9</accession>
<evidence type="ECO:0000313" key="3">
    <source>
        <dbReference type="EMBL" id="KIG16836.1"/>
    </source>
</evidence>
<feature type="compositionally biased region" description="Acidic residues" evidence="1">
    <location>
        <begin position="45"/>
        <end position="75"/>
    </location>
</feature>
<dbReference type="AlphaFoldDB" id="A0A0C2D0R9"/>
<name>A0A0C2D0R9_9BACT</name>
<reference evidence="3 4" key="1">
    <citation type="submission" date="2014-12" db="EMBL/GenBank/DDBJ databases">
        <title>Genome assembly of Enhygromyxa salina DSM 15201.</title>
        <authorList>
            <person name="Sharma G."/>
            <person name="Subramanian S."/>
        </authorList>
    </citation>
    <scope>NUCLEOTIDE SEQUENCE [LARGE SCALE GENOMIC DNA]</scope>
    <source>
        <strain evidence="3 4">DSM 15201</strain>
    </source>
</reference>
<protein>
    <submittedName>
        <fullName evidence="3">Uncharacterized protein</fullName>
    </submittedName>
</protein>
<feature type="chain" id="PRO_5002147079" evidence="2">
    <location>
        <begin position="27"/>
        <end position="511"/>
    </location>
</feature>
<gene>
    <name evidence="3" type="ORF">DB30_03998</name>
</gene>
<evidence type="ECO:0000256" key="2">
    <source>
        <dbReference type="SAM" id="SignalP"/>
    </source>
</evidence>
<dbReference type="Proteomes" id="UP000031599">
    <property type="component" value="Unassembled WGS sequence"/>
</dbReference>
<keyword evidence="2" id="KW-0732">Signal</keyword>
<dbReference type="EMBL" id="JMCC02000031">
    <property type="protein sequence ID" value="KIG16836.1"/>
    <property type="molecule type" value="Genomic_DNA"/>
</dbReference>
<evidence type="ECO:0000313" key="4">
    <source>
        <dbReference type="Proteomes" id="UP000031599"/>
    </source>
</evidence>
<dbReference type="PROSITE" id="PS51257">
    <property type="entry name" value="PROKAR_LIPOPROTEIN"/>
    <property type="match status" value="1"/>
</dbReference>
<sequence length="511" mass="54314">MVHTRAARGSARLAALLALLSSSCLGPNPLIDAGGDASETLTDTGDGDGDLETGDGDGDLETGDGDGDGDGDSENCDNAALDPGESDVDCGGPCAPCEDGLACVEPQDCASQVCDDSICATPACDDRIHNGDETDVDCGGPCKFCQHGPLRSELDDFEGSAATQPHVSMFANGSFALTYNGPAVAQARWFDEFGVPAGEDVEIHEMISFIDGSPIRMVAGAGQDAPIHVLESGQDAMSASNDLFLVRRDPATVLSKSRVNPLNKIVSVGDLSLDGSRVTITWVEDNKVLVRRWDYEVAGGSWIDITPFAAEPEPGTYKGSQPVLDRNSDGMVVLGWVRCQVMNDSLCDVVVRRFDAGWIEPGPVTVSTNPDYYLNPQVAIADDGRAGVVWTRLDLDNMSVRARLLDEDFLPIGQQWELQNQLVVATRADVAALSDGSFAYAWADGVQDRVHLRRYVGPDEPKLPDLGDEAPWPGVINPDTVSVSSVPNRLVVVWSGTVDSVSQIQGQVLSF</sequence>
<evidence type="ECO:0000256" key="1">
    <source>
        <dbReference type="SAM" id="MobiDB-lite"/>
    </source>
</evidence>